<evidence type="ECO:0000313" key="2">
    <source>
        <dbReference type="Proteomes" id="UP000823775"/>
    </source>
</evidence>
<protein>
    <submittedName>
        <fullName evidence="1">Uncharacterized protein</fullName>
    </submittedName>
</protein>
<evidence type="ECO:0000313" key="1">
    <source>
        <dbReference type="EMBL" id="MCD9642047.1"/>
    </source>
</evidence>
<dbReference type="Proteomes" id="UP000823775">
    <property type="component" value="Unassembled WGS sequence"/>
</dbReference>
<gene>
    <name evidence="1" type="ORF">HAX54_028643</name>
</gene>
<accession>A0ABS8V4V8</accession>
<proteinExistence type="predicted"/>
<dbReference type="EMBL" id="JACEIK010003520">
    <property type="protein sequence ID" value="MCD9642047.1"/>
    <property type="molecule type" value="Genomic_DNA"/>
</dbReference>
<name>A0ABS8V4V8_DATST</name>
<organism evidence="1 2">
    <name type="scientific">Datura stramonium</name>
    <name type="common">Jimsonweed</name>
    <name type="synonym">Common thornapple</name>
    <dbReference type="NCBI Taxonomy" id="4076"/>
    <lineage>
        <taxon>Eukaryota</taxon>
        <taxon>Viridiplantae</taxon>
        <taxon>Streptophyta</taxon>
        <taxon>Embryophyta</taxon>
        <taxon>Tracheophyta</taxon>
        <taxon>Spermatophyta</taxon>
        <taxon>Magnoliopsida</taxon>
        <taxon>eudicotyledons</taxon>
        <taxon>Gunneridae</taxon>
        <taxon>Pentapetalae</taxon>
        <taxon>asterids</taxon>
        <taxon>lamiids</taxon>
        <taxon>Solanales</taxon>
        <taxon>Solanaceae</taxon>
        <taxon>Solanoideae</taxon>
        <taxon>Datureae</taxon>
        <taxon>Datura</taxon>
    </lineage>
</organism>
<reference evidence="1 2" key="1">
    <citation type="journal article" date="2021" name="BMC Genomics">
        <title>Datura genome reveals duplications of psychoactive alkaloid biosynthetic genes and high mutation rate following tissue culture.</title>
        <authorList>
            <person name="Rajewski A."/>
            <person name="Carter-House D."/>
            <person name="Stajich J."/>
            <person name="Litt A."/>
        </authorList>
    </citation>
    <scope>NUCLEOTIDE SEQUENCE [LARGE SCALE GENOMIC DNA]</scope>
    <source>
        <strain evidence="1">AR-01</strain>
    </source>
</reference>
<comment type="caution">
    <text evidence="1">The sequence shown here is derived from an EMBL/GenBank/DDBJ whole genome shotgun (WGS) entry which is preliminary data.</text>
</comment>
<sequence length="156" mass="18205">MEALEQIPSYAKWMKELDTRKREQREKEVGFFCQGTKIERIGQEACKLRMLAYHYNHHKDLDFIGSWRKKVEKKEVDYRPRYDPKGQDVVNTEELEGLHKPAIYRGVVAIFFGRSPLTMIDPTNDEQVRVNCNLSLDNNGEDFEMGGCLCLADTQD</sequence>
<keyword evidence="2" id="KW-1185">Reference proteome</keyword>